<evidence type="ECO:0000256" key="2">
    <source>
        <dbReference type="ARBA" id="ARBA00006801"/>
    </source>
</evidence>
<dbReference type="SUPFAM" id="SSF51197">
    <property type="entry name" value="Clavaminate synthase-like"/>
    <property type="match status" value="1"/>
</dbReference>
<dbReference type="GO" id="GO:0046872">
    <property type="term" value="F:metal ion binding"/>
    <property type="evidence" value="ECO:0007669"/>
    <property type="project" value="UniProtKB-KW"/>
</dbReference>
<reference evidence="7" key="1">
    <citation type="submission" date="2019-09" db="EMBL/GenBank/DDBJ databases">
        <title>Draft genome information of white flower Hibiscus syriacus.</title>
        <authorList>
            <person name="Kim Y.-M."/>
        </authorList>
    </citation>
    <scope>NUCLEOTIDE SEQUENCE [LARGE SCALE GENOMIC DNA]</scope>
    <source>
        <strain evidence="7">YM2019G1</strain>
    </source>
</reference>
<dbReference type="GO" id="GO:0032259">
    <property type="term" value="P:methylation"/>
    <property type="evidence" value="ECO:0007669"/>
    <property type="project" value="UniProtKB-KW"/>
</dbReference>
<gene>
    <name evidence="7" type="ORF">F3Y22_tig00001095pilonHSYRG00032</name>
</gene>
<dbReference type="InterPro" id="IPR003347">
    <property type="entry name" value="JmjC_dom"/>
</dbReference>
<dbReference type="GO" id="GO:0006357">
    <property type="term" value="P:regulation of transcription by RNA polymerase II"/>
    <property type="evidence" value="ECO:0007669"/>
    <property type="project" value="TreeGrafter"/>
</dbReference>
<dbReference type="PROSITE" id="PS51184">
    <property type="entry name" value="JMJC"/>
    <property type="match status" value="1"/>
</dbReference>
<feature type="region of interest" description="Disordered" evidence="5">
    <location>
        <begin position="257"/>
        <end position="280"/>
    </location>
</feature>
<protein>
    <submittedName>
        <fullName evidence="7">Lysine-specific demethylase JMJ25</fullName>
    </submittedName>
</protein>
<dbReference type="CDD" id="cd02208">
    <property type="entry name" value="cupin_RmlC-like"/>
    <property type="match status" value="1"/>
</dbReference>
<keyword evidence="8" id="KW-1185">Reference proteome</keyword>
<evidence type="ECO:0000256" key="4">
    <source>
        <dbReference type="ARBA" id="ARBA00023242"/>
    </source>
</evidence>
<feature type="region of interest" description="Disordered" evidence="5">
    <location>
        <begin position="322"/>
        <end position="343"/>
    </location>
</feature>
<feature type="compositionally biased region" description="Polar residues" evidence="5">
    <location>
        <begin position="265"/>
        <end position="278"/>
    </location>
</feature>
<comment type="subcellular location">
    <subcellularLocation>
        <location evidence="1">Nucleus</location>
    </subcellularLocation>
</comment>
<evidence type="ECO:0000256" key="3">
    <source>
        <dbReference type="ARBA" id="ARBA00022723"/>
    </source>
</evidence>
<dbReference type="PANTHER" id="PTHR12549:SF11">
    <property type="entry name" value="LYSINE-SPECIFIC DEMETHYLASE JMJ25"/>
    <property type="match status" value="1"/>
</dbReference>
<organism evidence="7 8">
    <name type="scientific">Hibiscus syriacus</name>
    <name type="common">Rose of Sharon</name>
    <dbReference type="NCBI Taxonomy" id="106335"/>
    <lineage>
        <taxon>Eukaryota</taxon>
        <taxon>Viridiplantae</taxon>
        <taxon>Streptophyta</taxon>
        <taxon>Embryophyta</taxon>
        <taxon>Tracheophyta</taxon>
        <taxon>Spermatophyta</taxon>
        <taxon>Magnoliopsida</taxon>
        <taxon>eudicotyledons</taxon>
        <taxon>Gunneridae</taxon>
        <taxon>Pentapetalae</taxon>
        <taxon>rosids</taxon>
        <taxon>malvids</taxon>
        <taxon>Malvales</taxon>
        <taxon>Malvaceae</taxon>
        <taxon>Malvoideae</taxon>
        <taxon>Hibiscus</taxon>
    </lineage>
</organism>
<dbReference type="PANTHER" id="PTHR12549">
    <property type="entry name" value="JMJC DOMAIN-CONTAINING HISTONE DEMETHYLATION PROTEIN"/>
    <property type="match status" value="1"/>
</dbReference>
<feature type="domain" description="JmjC" evidence="6">
    <location>
        <begin position="168"/>
        <end position="447"/>
    </location>
</feature>
<dbReference type="GO" id="GO:0000785">
    <property type="term" value="C:chromatin"/>
    <property type="evidence" value="ECO:0007669"/>
    <property type="project" value="TreeGrafter"/>
</dbReference>
<proteinExistence type="inferred from homology"/>
<keyword evidence="4" id="KW-0539">Nucleus</keyword>
<dbReference type="GO" id="GO:0032454">
    <property type="term" value="F:histone H3K9 demethylase activity"/>
    <property type="evidence" value="ECO:0007669"/>
    <property type="project" value="InterPro"/>
</dbReference>
<evidence type="ECO:0000259" key="6">
    <source>
        <dbReference type="PROSITE" id="PS51184"/>
    </source>
</evidence>
<dbReference type="Proteomes" id="UP000436088">
    <property type="component" value="Unassembled WGS sequence"/>
</dbReference>
<comment type="caution">
    <text evidence="7">The sequence shown here is derived from an EMBL/GenBank/DDBJ whole genome shotgun (WGS) entry which is preliminary data.</text>
</comment>
<dbReference type="GO" id="GO:0008168">
    <property type="term" value="F:methyltransferase activity"/>
    <property type="evidence" value="ECO:0007669"/>
    <property type="project" value="UniProtKB-KW"/>
</dbReference>
<comment type="similarity">
    <text evidence="2">Belongs to the JARID1 histone demethylase family.</text>
</comment>
<dbReference type="Gene3D" id="2.60.120.650">
    <property type="entry name" value="Cupin"/>
    <property type="match status" value="1"/>
</dbReference>
<evidence type="ECO:0000313" key="8">
    <source>
        <dbReference type="Proteomes" id="UP000436088"/>
    </source>
</evidence>
<dbReference type="SMART" id="SM00558">
    <property type="entry name" value="JmjC"/>
    <property type="match status" value="1"/>
</dbReference>
<accession>A0A6A3D1T1</accession>
<dbReference type="GO" id="GO:0003712">
    <property type="term" value="F:transcription coregulator activity"/>
    <property type="evidence" value="ECO:0007669"/>
    <property type="project" value="TreeGrafter"/>
</dbReference>
<dbReference type="GO" id="GO:0031490">
    <property type="term" value="F:chromatin DNA binding"/>
    <property type="evidence" value="ECO:0007669"/>
    <property type="project" value="TreeGrafter"/>
</dbReference>
<dbReference type="EMBL" id="VEPZ02000091">
    <property type="protein sequence ID" value="KAE8733738.1"/>
    <property type="molecule type" value="Genomic_DNA"/>
</dbReference>
<dbReference type="InterPro" id="IPR045109">
    <property type="entry name" value="LSDs-like"/>
</dbReference>
<dbReference type="GO" id="GO:0000118">
    <property type="term" value="C:histone deacetylase complex"/>
    <property type="evidence" value="ECO:0007669"/>
    <property type="project" value="TreeGrafter"/>
</dbReference>
<evidence type="ECO:0000256" key="5">
    <source>
        <dbReference type="SAM" id="MobiDB-lite"/>
    </source>
</evidence>
<dbReference type="Pfam" id="PF02373">
    <property type="entry name" value="JmjC"/>
    <property type="match status" value="1"/>
</dbReference>
<name>A0A6A3D1T1_HIBSY</name>
<sequence length="447" mass="51199">MGVCGSLLLELRCIFTEHALVQLTEKAEEIAKDLNLHLEAKDIQRGELEHFQRHWANGEPVIVSNVLENASGLSWEPMVMWRAFRQITNTNFEQQLEVKALDCLDWSEVEVNIHQFFKGYKDGCFHGELWPKILKLKDWTPSSEFEKLLPRHHVEFPCCLPFKEYTHPKSGFLNVATKLPKGSLTTDMGPKSYIAYGVAQELGRGDSVTRLHCDMSDAVNVLTRIAEVKLTEKQLACMTKSKQRHHEQDQWELYGISSKDKQNKPSDGSSDFSSCNKQSSDKVGFQEGEVIVEQGQDGCSSQSGNNLVREFEMEVSGKIKIVEESRDNGRSSETSANKIEEEEAVEGGADWDIFRRQDVPKLQDYLKRHFREFRYVHCRPVSQVFHPIHDQSFLTMEHKAKLKKEYGIESWTFVQKLGEAVFIPAGCPHQVRNTKFLDNVKHLPSPM</sequence>
<keyword evidence="3" id="KW-0479">Metal-binding</keyword>
<evidence type="ECO:0000256" key="1">
    <source>
        <dbReference type="ARBA" id="ARBA00004123"/>
    </source>
</evidence>
<dbReference type="AlphaFoldDB" id="A0A6A3D1T1"/>
<evidence type="ECO:0000313" key="7">
    <source>
        <dbReference type="EMBL" id="KAE8733738.1"/>
    </source>
</evidence>